<dbReference type="Pfam" id="PF07799">
    <property type="entry name" value="DUF1643"/>
    <property type="match status" value="1"/>
</dbReference>
<organism evidence="1 2">
    <name type="scientific">Trinickia symbiotica</name>
    <dbReference type="NCBI Taxonomy" id="863227"/>
    <lineage>
        <taxon>Bacteria</taxon>
        <taxon>Pseudomonadati</taxon>
        <taxon>Pseudomonadota</taxon>
        <taxon>Betaproteobacteria</taxon>
        <taxon>Burkholderiales</taxon>
        <taxon>Burkholderiaceae</taxon>
        <taxon>Trinickia</taxon>
    </lineage>
</organism>
<evidence type="ECO:0000313" key="2">
    <source>
        <dbReference type="Proteomes" id="UP000240638"/>
    </source>
</evidence>
<proteinExistence type="predicted"/>
<dbReference type="EMBL" id="PYUC01000025">
    <property type="protein sequence ID" value="PTB17041.1"/>
    <property type="molecule type" value="Genomic_DNA"/>
</dbReference>
<reference evidence="1 2" key="1">
    <citation type="submission" date="2018-03" db="EMBL/GenBank/DDBJ databases">
        <title>Whole genome analyses suggest that Burkholderia sensu lato contains two further novel genera in the rhizoxinica-symbiotica group Mycetohabitans gen. nov., and Trinickia gen. nov.: implications for the evolution of diazotrophy and nodulation in the Burkholderiaceae.</title>
        <authorList>
            <person name="Estrada De Los Santos P."/>
            <person name="Palmer M."/>
            <person name="Chavez-Ramirez B."/>
            <person name="Steenkamp E.T."/>
            <person name="Hirsch A.M."/>
            <person name="Manyaka P."/>
            <person name="Maluk M."/>
            <person name="Lafos M."/>
            <person name="Crook M."/>
            <person name="Gross E."/>
            <person name="Simon M.F."/>
            <person name="Bueno Dos Reis Junior F."/>
            <person name="Poole P.S."/>
            <person name="Venter S.N."/>
            <person name="James E.K."/>
        </authorList>
    </citation>
    <scope>NUCLEOTIDE SEQUENCE [LARGE SCALE GENOMIC DNA]</scope>
    <source>
        <strain evidence="1 2">JPY-366</strain>
    </source>
</reference>
<dbReference type="Proteomes" id="UP000240638">
    <property type="component" value="Unassembled WGS sequence"/>
</dbReference>
<dbReference type="InterPro" id="IPR012441">
    <property type="entry name" value="DUF1643"/>
</dbReference>
<evidence type="ECO:0008006" key="3">
    <source>
        <dbReference type="Google" id="ProtNLM"/>
    </source>
</evidence>
<gene>
    <name evidence="1" type="ORF">C9I57_30375</name>
</gene>
<evidence type="ECO:0000313" key="1">
    <source>
        <dbReference type="EMBL" id="PTB17041.1"/>
    </source>
</evidence>
<protein>
    <recommendedName>
        <fullName evidence="3">DUF1643 domain-containing protein</fullName>
    </recommendedName>
</protein>
<sequence>MVGGAQFSVCRTYRYHPFRQWDESRPTLAFMMLNPSTADERTNDPTIARCLARGMKAWFGRLQVVNLFALSATDPIELLSHPDPVGPRGETDAAIIEETTRAIMVICAWGEHPAAACRAEEVLHVLVDAGVRGNLCHIGLNRDGSPKHPLYISASVRPGHFEWSGR</sequence>
<comment type="caution">
    <text evidence="1">The sequence shown here is derived from an EMBL/GenBank/DDBJ whole genome shotgun (WGS) entry which is preliminary data.</text>
</comment>
<name>A0A2T3XKH7_9BURK</name>
<accession>A0A2T3XKH7</accession>
<dbReference type="AlphaFoldDB" id="A0A2T3XKH7"/>